<keyword evidence="3" id="KW-1185">Reference proteome</keyword>
<organism evidence="2 3">
    <name type="scientific">Limnoglobus roseus</name>
    <dbReference type="NCBI Taxonomy" id="2598579"/>
    <lineage>
        <taxon>Bacteria</taxon>
        <taxon>Pseudomonadati</taxon>
        <taxon>Planctomycetota</taxon>
        <taxon>Planctomycetia</taxon>
        <taxon>Gemmatales</taxon>
        <taxon>Gemmataceae</taxon>
        <taxon>Limnoglobus</taxon>
    </lineage>
</organism>
<reference evidence="3" key="1">
    <citation type="submission" date="2019-08" db="EMBL/GenBank/DDBJ databases">
        <title>Limnoglobus roseus gen. nov., sp. nov., a novel freshwater planctomycete with a giant genome from the family Gemmataceae.</title>
        <authorList>
            <person name="Kulichevskaya I.S."/>
            <person name="Naumoff D.G."/>
            <person name="Miroshnikov K."/>
            <person name="Ivanova A."/>
            <person name="Philippov D.A."/>
            <person name="Hakobyan A."/>
            <person name="Rijpstra I.C."/>
            <person name="Sinninghe Damste J.S."/>
            <person name="Liesack W."/>
            <person name="Dedysh S.N."/>
        </authorList>
    </citation>
    <scope>NUCLEOTIDE SEQUENCE [LARGE SCALE GENOMIC DNA]</scope>
    <source>
        <strain evidence="3">PX52</strain>
    </source>
</reference>
<dbReference type="KEGG" id="lrs:PX52LOC_00325"/>
<feature type="signal peptide" evidence="1">
    <location>
        <begin position="1"/>
        <end position="21"/>
    </location>
</feature>
<evidence type="ECO:0000256" key="1">
    <source>
        <dbReference type="SAM" id="SignalP"/>
    </source>
</evidence>
<dbReference type="AlphaFoldDB" id="A0A5C1A8Q3"/>
<dbReference type="NCBIfam" id="TIGR02913">
    <property type="entry name" value="HAF_rpt"/>
    <property type="match status" value="6"/>
</dbReference>
<evidence type="ECO:0008006" key="4">
    <source>
        <dbReference type="Google" id="ProtNLM"/>
    </source>
</evidence>
<dbReference type="Proteomes" id="UP000324974">
    <property type="component" value="Chromosome"/>
</dbReference>
<dbReference type="InterPro" id="IPR014262">
    <property type="entry name" value="HAF_rpt"/>
</dbReference>
<accession>A0A5C1A8Q3</accession>
<gene>
    <name evidence="2" type="ORF">PX52LOC_00325</name>
</gene>
<sequence>MNFRLWMMAAMGLALASPVRADYFAIDLSSVGIQPVAVNSSRQFAGTREVAPGQQQAYRWDNVTSFTNLGTLGGTNSSASAINEQGWVAGTSRINTTSSVSHAFLWQPGVGLTDLGTLGGTSFPTVSAVNATGVVVGASPTTGNAATHAFVWQPGVGLTDLGTLGGNNSVARGVNDAGTVVGASDTADGGSRPFIWTEAGGLVDLGGLGGPTADGSANDINNNGVVVGQSTRGDGTSGAFVWNAGVFTDLGGLGGANSVAFAINNLGEVVGTAQNDAGESLAFLWDATNGLRSLNSLLGDNPQNVSLTRAIGITDSGDILAESATLDGTIVYLVTQNGDLNPPPPTNEVPAPPALVLAGLGLPLAGLMRRKRSA</sequence>
<dbReference type="EMBL" id="CP042425">
    <property type="protein sequence ID" value="QEL13468.1"/>
    <property type="molecule type" value="Genomic_DNA"/>
</dbReference>
<protein>
    <recommendedName>
        <fullName evidence="4">PEP-CTERM sorting domain-containing protein</fullName>
    </recommendedName>
</protein>
<evidence type="ECO:0000313" key="3">
    <source>
        <dbReference type="Proteomes" id="UP000324974"/>
    </source>
</evidence>
<feature type="chain" id="PRO_5022746775" description="PEP-CTERM sorting domain-containing protein" evidence="1">
    <location>
        <begin position="22"/>
        <end position="374"/>
    </location>
</feature>
<evidence type="ECO:0000313" key="2">
    <source>
        <dbReference type="EMBL" id="QEL13468.1"/>
    </source>
</evidence>
<keyword evidence="1" id="KW-0732">Signal</keyword>
<proteinExistence type="predicted"/>
<dbReference type="RefSeq" id="WP_168218753.1">
    <property type="nucleotide sequence ID" value="NZ_CP042425.1"/>
</dbReference>
<name>A0A5C1A8Q3_9BACT</name>